<dbReference type="AlphaFoldDB" id="A0A4R1R8U3"/>
<dbReference type="RefSeq" id="WP_132015974.1">
    <property type="nucleotide sequence ID" value="NZ_SLUN01000029.1"/>
</dbReference>
<accession>A0A4R1R8U3</accession>
<sequence>MKRRGWIWVSLLLLLAGKPAFGSERQFVDYQSNLREIQRIQAAYRDSREVSGEILGIDRKEVILRTAGGIRRYPLASRLQCYSNGRAALWEALQPVTPSAFYEAQALLDAKNEVVLLNGFYDGGEFVVKGRANASGGYRVTLEPVEGGKTATYGFSPQAALPPGEEWLAEGQILFVLFNFDHAIRAVYLPDA</sequence>
<comment type="caution">
    <text evidence="1">The sequence shown here is derived from an EMBL/GenBank/DDBJ whole genome shotgun (WGS) entry which is preliminary data.</text>
</comment>
<protein>
    <submittedName>
        <fullName evidence="1">Uncharacterized protein</fullName>
    </submittedName>
</protein>
<gene>
    <name evidence="1" type="ORF">EDC14_10299</name>
</gene>
<name>A0A4R1R8U3_HYDET</name>
<evidence type="ECO:0000313" key="1">
    <source>
        <dbReference type="EMBL" id="TCL61980.1"/>
    </source>
</evidence>
<keyword evidence="2" id="KW-1185">Reference proteome</keyword>
<organism evidence="1 2">
    <name type="scientific">Hydrogenispora ethanolica</name>
    <dbReference type="NCBI Taxonomy" id="1082276"/>
    <lineage>
        <taxon>Bacteria</taxon>
        <taxon>Bacillati</taxon>
        <taxon>Bacillota</taxon>
        <taxon>Hydrogenispora</taxon>
    </lineage>
</organism>
<reference evidence="1 2" key="1">
    <citation type="submission" date="2019-03" db="EMBL/GenBank/DDBJ databases">
        <title>Genomic Encyclopedia of Type Strains, Phase IV (KMG-IV): sequencing the most valuable type-strain genomes for metagenomic binning, comparative biology and taxonomic classification.</title>
        <authorList>
            <person name="Goeker M."/>
        </authorList>
    </citation>
    <scope>NUCLEOTIDE SEQUENCE [LARGE SCALE GENOMIC DNA]</scope>
    <source>
        <strain evidence="1 2">LX-B</strain>
    </source>
</reference>
<evidence type="ECO:0000313" key="2">
    <source>
        <dbReference type="Proteomes" id="UP000295008"/>
    </source>
</evidence>
<proteinExistence type="predicted"/>
<dbReference type="EMBL" id="SLUN01000029">
    <property type="protein sequence ID" value="TCL61980.1"/>
    <property type="molecule type" value="Genomic_DNA"/>
</dbReference>
<dbReference type="Proteomes" id="UP000295008">
    <property type="component" value="Unassembled WGS sequence"/>
</dbReference>